<gene>
    <name evidence="1" type="ORF">NQ176_g852</name>
</gene>
<evidence type="ECO:0000313" key="1">
    <source>
        <dbReference type="EMBL" id="KAJ2983220.1"/>
    </source>
</evidence>
<keyword evidence="2" id="KW-1185">Reference proteome</keyword>
<comment type="caution">
    <text evidence="1">The sequence shown here is derived from an EMBL/GenBank/DDBJ whole genome shotgun (WGS) entry which is preliminary data.</text>
</comment>
<reference evidence="1" key="1">
    <citation type="submission" date="2022-08" db="EMBL/GenBank/DDBJ databases">
        <title>Genome Sequence of Lecanicillium fungicola.</title>
        <authorList>
            <person name="Buettner E."/>
        </authorList>
    </citation>
    <scope>NUCLEOTIDE SEQUENCE</scope>
    <source>
        <strain evidence="1">Babe33</strain>
    </source>
</reference>
<organism evidence="1 2">
    <name type="scientific">Zarea fungicola</name>
    <dbReference type="NCBI Taxonomy" id="93591"/>
    <lineage>
        <taxon>Eukaryota</taxon>
        <taxon>Fungi</taxon>
        <taxon>Dikarya</taxon>
        <taxon>Ascomycota</taxon>
        <taxon>Pezizomycotina</taxon>
        <taxon>Sordariomycetes</taxon>
        <taxon>Hypocreomycetidae</taxon>
        <taxon>Hypocreales</taxon>
        <taxon>Cordycipitaceae</taxon>
        <taxon>Zarea</taxon>
    </lineage>
</organism>
<protein>
    <submittedName>
        <fullName evidence="1">Uncharacterized protein</fullName>
    </submittedName>
</protein>
<evidence type="ECO:0000313" key="2">
    <source>
        <dbReference type="Proteomes" id="UP001143910"/>
    </source>
</evidence>
<dbReference type="EMBL" id="JANJQO010000039">
    <property type="protein sequence ID" value="KAJ2983220.1"/>
    <property type="molecule type" value="Genomic_DNA"/>
</dbReference>
<dbReference type="Proteomes" id="UP001143910">
    <property type="component" value="Unassembled WGS sequence"/>
</dbReference>
<name>A0ACC1NV74_9HYPO</name>
<proteinExistence type="predicted"/>
<sequence>MLRSTLLAVVACASAAMAKLEPDGINCDGSSNTQFFNVKIDKKFGQSPNNQVPALASIIGGIDDNRLYKNGEHIACLKGTIFFVPGSICAFLQSTSGGMLGRDIKTIASELGKECGACGSIATGFFGGDKDVNHGMLTMNFVSGGKCSGVC</sequence>
<accession>A0ACC1NV74</accession>